<accession>A0A8J7S527</accession>
<dbReference type="FunFam" id="3.40.190.10:FF:000005">
    <property type="entry name" value="Porphobilinogen deaminase"/>
    <property type="match status" value="1"/>
</dbReference>
<evidence type="ECO:0000313" key="11">
    <source>
        <dbReference type="EMBL" id="MBP5858688.1"/>
    </source>
</evidence>
<comment type="cofactor">
    <cofactor evidence="8">
        <name>dipyrromethane</name>
        <dbReference type="ChEBI" id="CHEBI:60342"/>
    </cofactor>
    <text evidence="8">Binds 1 dipyrromethane group covalently.</text>
</comment>
<dbReference type="Pfam" id="PF03900">
    <property type="entry name" value="Porphobil_deamC"/>
    <property type="match status" value="1"/>
</dbReference>
<evidence type="ECO:0000256" key="6">
    <source>
        <dbReference type="ARBA" id="ARBA00023244"/>
    </source>
</evidence>
<feature type="domain" description="Porphobilinogen deaminase N-terminal" evidence="9">
    <location>
        <begin position="15"/>
        <end position="222"/>
    </location>
</feature>
<organism evidence="11 12">
    <name type="scientific">Marivibrio halodurans</name>
    <dbReference type="NCBI Taxonomy" id="2039722"/>
    <lineage>
        <taxon>Bacteria</taxon>
        <taxon>Pseudomonadati</taxon>
        <taxon>Pseudomonadota</taxon>
        <taxon>Alphaproteobacteria</taxon>
        <taxon>Rhodospirillales</taxon>
        <taxon>Rhodospirillaceae</taxon>
        <taxon>Marivibrio</taxon>
    </lineage>
</organism>
<dbReference type="InterPro" id="IPR022417">
    <property type="entry name" value="Porphobilin_deaminase_N"/>
</dbReference>
<evidence type="ECO:0000256" key="2">
    <source>
        <dbReference type="ARBA" id="ARBA00004735"/>
    </source>
</evidence>
<dbReference type="Gene3D" id="3.40.190.10">
    <property type="entry name" value="Periplasmic binding protein-like II"/>
    <property type="match status" value="2"/>
</dbReference>
<evidence type="ECO:0000256" key="1">
    <source>
        <dbReference type="ARBA" id="ARBA00002869"/>
    </source>
</evidence>
<evidence type="ECO:0000259" key="9">
    <source>
        <dbReference type="Pfam" id="PF01379"/>
    </source>
</evidence>
<dbReference type="PANTHER" id="PTHR11557">
    <property type="entry name" value="PORPHOBILINOGEN DEAMINASE"/>
    <property type="match status" value="1"/>
</dbReference>
<name>A0A8J7S527_9PROT</name>
<evidence type="ECO:0000256" key="4">
    <source>
        <dbReference type="ARBA" id="ARBA00011245"/>
    </source>
</evidence>
<evidence type="ECO:0000256" key="3">
    <source>
        <dbReference type="ARBA" id="ARBA00005638"/>
    </source>
</evidence>
<dbReference type="RefSeq" id="WP_210683279.1">
    <property type="nucleotide sequence ID" value="NZ_JAGMWN010000010.1"/>
</dbReference>
<dbReference type="AlphaFoldDB" id="A0A8J7S527"/>
<dbReference type="UniPathway" id="UPA00251">
    <property type="reaction ID" value="UER00319"/>
</dbReference>
<proteinExistence type="inferred from homology"/>
<dbReference type="NCBIfam" id="TIGR00212">
    <property type="entry name" value="hemC"/>
    <property type="match status" value="1"/>
</dbReference>
<dbReference type="Pfam" id="PF01379">
    <property type="entry name" value="Porphobil_deam"/>
    <property type="match status" value="1"/>
</dbReference>
<evidence type="ECO:0000313" key="12">
    <source>
        <dbReference type="Proteomes" id="UP000672602"/>
    </source>
</evidence>
<dbReference type="PIRSF" id="PIRSF001438">
    <property type="entry name" value="4pyrrol_synth_OHMeBilane_synth"/>
    <property type="match status" value="1"/>
</dbReference>
<dbReference type="Gene3D" id="3.30.160.40">
    <property type="entry name" value="Porphobilinogen deaminase, C-terminal domain"/>
    <property type="match status" value="1"/>
</dbReference>
<dbReference type="EC" id="2.5.1.61" evidence="8"/>
<dbReference type="PRINTS" id="PR00151">
    <property type="entry name" value="PORPHBDMNASE"/>
</dbReference>
<feature type="domain" description="Porphobilinogen deaminase C-terminal" evidence="10">
    <location>
        <begin position="235"/>
        <end position="304"/>
    </location>
</feature>
<comment type="miscellaneous">
    <text evidence="8">The porphobilinogen subunits are added to the dipyrromethane group.</text>
</comment>
<dbReference type="HAMAP" id="MF_00260">
    <property type="entry name" value="Porphobil_deam"/>
    <property type="match status" value="1"/>
</dbReference>
<comment type="caution">
    <text evidence="11">The sequence shown here is derived from an EMBL/GenBank/DDBJ whole genome shotgun (WGS) entry which is preliminary data.</text>
</comment>
<evidence type="ECO:0000256" key="8">
    <source>
        <dbReference type="HAMAP-Rule" id="MF_00260"/>
    </source>
</evidence>
<dbReference type="SUPFAM" id="SSF54782">
    <property type="entry name" value="Porphobilinogen deaminase (hydroxymethylbilane synthase), C-terminal domain"/>
    <property type="match status" value="1"/>
</dbReference>
<evidence type="ECO:0000256" key="5">
    <source>
        <dbReference type="ARBA" id="ARBA00022679"/>
    </source>
</evidence>
<reference evidence="11" key="1">
    <citation type="submission" date="2021-04" db="EMBL/GenBank/DDBJ databases">
        <authorList>
            <person name="Zhang D.-C."/>
        </authorList>
    </citation>
    <scope>NUCLEOTIDE SEQUENCE</scope>
    <source>
        <strain evidence="11">CGMCC 1.15697</strain>
    </source>
</reference>
<comment type="catalytic activity">
    <reaction evidence="7 8">
        <text>4 porphobilinogen + H2O = hydroxymethylbilane + 4 NH4(+)</text>
        <dbReference type="Rhea" id="RHEA:13185"/>
        <dbReference type="ChEBI" id="CHEBI:15377"/>
        <dbReference type="ChEBI" id="CHEBI:28938"/>
        <dbReference type="ChEBI" id="CHEBI:57845"/>
        <dbReference type="ChEBI" id="CHEBI:58126"/>
        <dbReference type="EC" id="2.5.1.61"/>
    </reaction>
</comment>
<evidence type="ECO:0000256" key="7">
    <source>
        <dbReference type="ARBA" id="ARBA00048169"/>
    </source>
</evidence>
<dbReference type="GO" id="GO:0006782">
    <property type="term" value="P:protoporphyrinogen IX biosynthetic process"/>
    <property type="evidence" value="ECO:0007669"/>
    <property type="project" value="UniProtKB-UniRule"/>
</dbReference>
<dbReference type="SUPFAM" id="SSF53850">
    <property type="entry name" value="Periplasmic binding protein-like II"/>
    <property type="match status" value="1"/>
</dbReference>
<protein>
    <recommendedName>
        <fullName evidence="8">Porphobilinogen deaminase</fullName>
        <shortName evidence="8">PBG</shortName>
        <ecNumber evidence="8">2.5.1.61</ecNumber>
    </recommendedName>
    <alternativeName>
        <fullName evidence="8">Hydroxymethylbilane synthase</fullName>
        <shortName evidence="8">HMBS</shortName>
    </alternativeName>
    <alternativeName>
        <fullName evidence="8">Pre-uroporphyrinogen synthase</fullName>
    </alternativeName>
</protein>
<keyword evidence="5 8" id="KW-0808">Transferase</keyword>
<comment type="subunit">
    <text evidence="4 8">Monomer.</text>
</comment>
<keyword evidence="12" id="KW-1185">Reference proteome</keyword>
<gene>
    <name evidence="8 11" type="primary">hemC</name>
    <name evidence="11" type="ORF">KAJ83_16835</name>
</gene>
<feature type="modified residue" description="S-(dipyrrolylmethanemethyl)cysteine" evidence="8">
    <location>
        <position position="251"/>
    </location>
</feature>
<dbReference type="InterPro" id="IPR022418">
    <property type="entry name" value="Porphobilinogen_deaminase_C"/>
</dbReference>
<comment type="similarity">
    <text evidence="3 8">Belongs to the HMBS family.</text>
</comment>
<comment type="pathway">
    <text evidence="2">Porphyrin-containing compound metabolism; protoporphyrin-IX biosynthesis; coproporphyrinogen-III from 5-aminolevulinate: step 2/4.</text>
</comment>
<dbReference type="GO" id="GO:0004418">
    <property type="term" value="F:hydroxymethylbilane synthase activity"/>
    <property type="evidence" value="ECO:0007669"/>
    <property type="project" value="UniProtKB-UniRule"/>
</dbReference>
<dbReference type="GO" id="GO:0005737">
    <property type="term" value="C:cytoplasm"/>
    <property type="evidence" value="ECO:0007669"/>
    <property type="project" value="UniProtKB-UniRule"/>
</dbReference>
<keyword evidence="6 8" id="KW-0627">Porphyrin biosynthesis</keyword>
<dbReference type="Proteomes" id="UP000672602">
    <property type="component" value="Unassembled WGS sequence"/>
</dbReference>
<comment type="function">
    <text evidence="1 8">Tetrapolymerization of the monopyrrole PBG into the hydroxymethylbilane pre-uroporphyrinogen in several discrete steps.</text>
</comment>
<dbReference type="PANTHER" id="PTHR11557:SF0">
    <property type="entry name" value="PORPHOBILINOGEN DEAMINASE"/>
    <property type="match status" value="1"/>
</dbReference>
<evidence type="ECO:0000259" key="10">
    <source>
        <dbReference type="Pfam" id="PF03900"/>
    </source>
</evidence>
<sequence length="313" mass="33753">MTDPIKRFTAEHPFTLGTRGSPLAMAQAEEARRLLARHWPGLPVEIVEIKVSGDAITDRPLAEVGGKGLFTKELDRALQERRCTAAVHSMKDMETILEDGIAIGAVLEREDPRDAWLSPKAAGPLDLPDGATVGSASLRRQAQLRAMRPDLKVVLFRGNVQTRLRKLAEGVADATMLAMAGLNRLGMVEAAGARALEADGFMPAVAQGAIAIACREDETDVKTILEPLTHAESLTRVTCERAYLAVLDGSCRTPIAGLAECVGTRLRFRGLVAREDGTRLLRVEEEGPIDDPLAVGRAAGRRLKAEMGDGFFD</sequence>
<dbReference type="InterPro" id="IPR000860">
    <property type="entry name" value="HemC"/>
</dbReference>
<dbReference type="EMBL" id="JAGMWN010000010">
    <property type="protein sequence ID" value="MBP5858688.1"/>
    <property type="molecule type" value="Genomic_DNA"/>
</dbReference>
<dbReference type="InterPro" id="IPR036803">
    <property type="entry name" value="Porphobilinogen_deaminase_C_sf"/>
</dbReference>